<dbReference type="AlphaFoldDB" id="A0A382BT18"/>
<dbReference type="SUPFAM" id="SSF75304">
    <property type="entry name" value="Amidase signature (AS) enzymes"/>
    <property type="match status" value="1"/>
</dbReference>
<dbReference type="InterPro" id="IPR023631">
    <property type="entry name" value="Amidase_dom"/>
</dbReference>
<evidence type="ECO:0000313" key="2">
    <source>
        <dbReference type="EMBL" id="SVB16945.1"/>
    </source>
</evidence>
<feature type="non-terminal residue" evidence="2">
    <location>
        <position position="1"/>
    </location>
</feature>
<dbReference type="PANTHER" id="PTHR42678">
    <property type="entry name" value="AMIDASE"/>
    <property type="match status" value="1"/>
</dbReference>
<name>A0A382BT18_9ZZZZ</name>
<dbReference type="EMBL" id="UINC01031229">
    <property type="protein sequence ID" value="SVB16945.1"/>
    <property type="molecule type" value="Genomic_DNA"/>
</dbReference>
<dbReference type="Gene3D" id="3.90.1300.10">
    <property type="entry name" value="Amidase signature (AS) domain"/>
    <property type="match status" value="1"/>
</dbReference>
<dbReference type="Pfam" id="PF01425">
    <property type="entry name" value="Amidase"/>
    <property type="match status" value="1"/>
</dbReference>
<organism evidence="2">
    <name type="scientific">marine metagenome</name>
    <dbReference type="NCBI Taxonomy" id="408172"/>
    <lineage>
        <taxon>unclassified sequences</taxon>
        <taxon>metagenomes</taxon>
        <taxon>ecological metagenomes</taxon>
    </lineage>
</organism>
<feature type="domain" description="Amidase" evidence="1">
    <location>
        <begin position="4"/>
        <end position="284"/>
    </location>
</feature>
<dbReference type="InterPro" id="IPR036928">
    <property type="entry name" value="AS_sf"/>
</dbReference>
<protein>
    <recommendedName>
        <fullName evidence="1">Amidase domain-containing protein</fullName>
    </recommendedName>
</protein>
<proteinExistence type="predicted"/>
<dbReference type="PANTHER" id="PTHR42678:SF34">
    <property type="entry name" value="OS04G0183300 PROTEIN"/>
    <property type="match status" value="1"/>
</dbReference>
<reference evidence="2" key="1">
    <citation type="submission" date="2018-05" db="EMBL/GenBank/DDBJ databases">
        <authorList>
            <person name="Lanie J.A."/>
            <person name="Ng W.-L."/>
            <person name="Kazmierczak K.M."/>
            <person name="Andrzejewski T.M."/>
            <person name="Davidsen T.M."/>
            <person name="Wayne K.J."/>
            <person name="Tettelin H."/>
            <person name="Glass J.I."/>
            <person name="Rusch D."/>
            <person name="Podicherti R."/>
            <person name="Tsui H.-C.T."/>
            <person name="Winkler M.E."/>
        </authorList>
    </citation>
    <scope>NUCLEOTIDE SEQUENCE</scope>
</reference>
<evidence type="ECO:0000259" key="1">
    <source>
        <dbReference type="Pfam" id="PF01425"/>
    </source>
</evidence>
<gene>
    <name evidence="2" type="ORF">METZ01_LOCUS169799</name>
</gene>
<sequence>SHLALVGIRSTIGLTSRDGVIPLSFDRDIAGPMARTVEDAARIFNVVAGYDPADPYTEAGRGRRETDYTIALDENGLRGARIAVMRDLVDTEDADSAVVRVFEQAVADLARLGAQIVDPLEFDLEEQRRRPNMSCRRFRYDMYVYLGSLGEGAPIRDVLKVLETGQYSDYSENSLRRYEGMPLDIHPADDNPPCHDYLENEGRQAYLSALVSAMDAAQLDAIIYPTWRNPPAHIDRGNEEYRGDNSQVVAPATGMPAITVPMGFTYGNLPAGLQILARPYDELLLFRLAYAYEQGTHHRMPPRGFPAL</sequence>
<accession>A0A382BT18</accession>